<dbReference type="Proteomes" id="UP001139411">
    <property type="component" value="Unassembled WGS sequence"/>
</dbReference>
<proteinExistence type="predicted"/>
<protein>
    <submittedName>
        <fullName evidence="2">Uncharacterized protein</fullName>
    </submittedName>
</protein>
<evidence type="ECO:0000313" key="2">
    <source>
        <dbReference type="EMBL" id="MCF2500291.1"/>
    </source>
</evidence>
<reference evidence="2" key="1">
    <citation type="submission" date="2022-01" db="EMBL/GenBank/DDBJ databases">
        <title>Novel species in genus Dyadobacter.</title>
        <authorList>
            <person name="Ma C."/>
        </authorList>
    </citation>
    <scope>NUCLEOTIDE SEQUENCE</scope>
    <source>
        <strain evidence="2">CY357</strain>
    </source>
</reference>
<sequence length="210" mass="22491">MKTSFMLSLVLASAMLLSSCGGKQEEKEGAEQEGAEQEADKSAVDALEAFADKAKEMGSREAVDPIDFRKLKELMPEKIAGMSRTEATGEKSGAMGFTVSTASAKYKGEGEESLNIEIVDTGGIAGVSTMALAGWSMAEIDKETTTGYEKTTKIEGYKAFEKYDNEGKSGEVNVLVADRFVVNVQGDHITVDQLKNALKDLDLAKLGNLK</sequence>
<accession>A0A9X1U294</accession>
<evidence type="ECO:0000256" key="1">
    <source>
        <dbReference type="SAM" id="MobiDB-lite"/>
    </source>
</evidence>
<gene>
    <name evidence="2" type="ORF">L0661_18365</name>
</gene>
<name>A0A9X1U294_9BACT</name>
<dbReference type="AlphaFoldDB" id="A0A9X1U294"/>
<dbReference type="PROSITE" id="PS51257">
    <property type="entry name" value="PROKAR_LIPOPROTEIN"/>
    <property type="match status" value="1"/>
</dbReference>
<comment type="caution">
    <text evidence="2">The sequence shown here is derived from an EMBL/GenBank/DDBJ whole genome shotgun (WGS) entry which is preliminary data.</text>
</comment>
<feature type="region of interest" description="Disordered" evidence="1">
    <location>
        <begin position="21"/>
        <end position="45"/>
    </location>
</feature>
<evidence type="ECO:0000313" key="3">
    <source>
        <dbReference type="Proteomes" id="UP001139411"/>
    </source>
</evidence>
<dbReference type="EMBL" id="JAKFFV010000011">
    <property type="protein sequence ID" value="MCF2500291.1"/>
    <property type="molecule type" value="Genomic_DNA"/>
</dbReference>
<organism evidence="2 3">
    <name type="scientific">Dyadobacter chenhuakuii</name>
    <dbReference type="NCBI Taxonomy" id="2909339"/>
    <lineage>
        <taxon>Bacteria</taxon>
        <taxon>Pseudomonadati</taxon>
        <taxon>Bacteroidota</taxon>
        <taxon>Cytophagia</taxon>
        <taxon>Cytophagales</taxon>
        <taxon>Spirosomataceae</taxon>
        <taxon>Dyadobacter</taxon>
    </lineage>
</organism>
<dbReference type="RefSeq" id="WP_233795132.1">
    <property type="nucleotide sequence ID" value="NZ_JAKFFV010000011.1"/>
</dbReference>